<dbReference type="Pfam" id="PF14111">
    <property type="entry name" value="DUF4283"/>
    <property type="match status" value="1"/>
</dbReference>
<gene>
    <name evidence="4" type="ORF">Scaly_3110200</name>
</gene>
<dbReference type="PANTHER" id="PTHR31286">
    <property type="entry name" value="GLYCINE-RICH CELL WALL STRUCTURAL PROTEIN 1.8-LIKE"/>
    <property type="match status" value="1"/>
</dbReference>
<evidence type="ECO:0000313" key="4">
    <source>
        <dbReference type="EMBL" id="KAL0295090.1"/>
    </source>
</evidence>
<feature type="domain" description="Endonuclease/exonuclease/phosphatase" evidence="2">
    <location>
        <begin position="346"/>
        <end position="513"/>
    </location>
</feature>
<dbReference type="EMBL" id="JACGWM010001097">
    <property type="protein sequence ID" value="KAL0295090.1"/>
    <property type="molecule type" value="Genomic_DNA"/>
</dbReference>
<evidence type="ECO:0008006" key="5">
    <source>
        <dbReference type="Google" id="ProtNLM"/>
    </source>
</evidence>
<dbReference type="AlphaFoldDB" id="A0AAW2JN63"/>
<evidence type="ECO:0000259" key="3">
    <source>
        <dbReference type="Pfam" id="PF14111"/>
    </source>
</evidence>
<accession>A0AAW2JN63</accession>
<dbReference type="Pfam" id="PF03372">
    <property type="entry name" value="Exo_endo_phos"/>
    <property type="match status" value="1"/>
</dbReference>
<proteinExistence type="predicted"/>
<dbReference type="InterPro" id="IPR005135">
    <property type="entry name" value="Endo/exonuclease/phosphatase"/>
</dbReference>
<sequence length="533" mass="59817">MGFSSNLGPELPEPSGEHPPILVGGSMELNSKGSSILESGPDSQEQGPLNDCPLGSTLPLTVQEDQSDQALPVIYNGEVIIRPTKEVVDNGSKKWHTTAVGYFLGRRPYFPQLEAFVRANWKGLQHVSATSSGFFFFRFHTRIAMEDVIEGGPWLFQGQPIVLQCWEQGMSLRRQQHTFVPVWIRLKHLPMEYWTEEGLSTVASGIGTPLYSDGITKDCSRLDYARVCVMLNYNSELPKHLVVISPVLRNGKEDPKRVDVEYEWLPQKCTNCCSLGHVETFCPANSTKKTVAPPIKVFVKKRSVISDPVHTEQNTELAGASNSVCNNFRPSGLVQPDSWWLMIKAASWNVRGLNGLDHQRAVEQLVSDHKLTFLGLIETRVSQVNVQRIRRTLLPNWSWFDDYSGPAGRIWLVWDSSEVDVEILRVESQLIHCRASNKRMHTRCLISVLYGDYDIIPRRTLWGALCNLSTVITDEPWLVLGDFNAVLDDSEVCGRAADTSASMLEFRTCIRDTGLVQIPVTGCPYTWHNCSEG</sequence>
<evidence type="ECO:0000259" key="2">
    <source>
        <dbReference type="Pfam" id="PF03372"/>
    </source>
</evidence>
<dbReference type="InterPro" id="IPR036691">
    <property type="entry name" value="Endo/exonu/phosph_ase_sf"/>
</dbReference>
<name>A0AAW2JN63_9LAMI</name>
<dbReference type="InterPro" id="IPR040256">
    <property type="entry name" value="At4g02000-like"/>
</dbReference>
<dbReference type="SUPFAM" id="SSF56219">
    <property type="entry name" value="DNase I-like"/>
    <property type="match status" value="1"/>
</dbReference>
<organism evidence="4">
    <name type="scientific">Sesamum calycinum</name>
    <dbReference type="NCBI Taxonomy" id="2727403"/>
    <lineage>
        <taxon>Eukaryota</taxon>
        <taxon>Viridiplantae</taxon>
        <taxon>Streptophyta</taxon>
        <taxon>Embryophyta</taxon>
        <taxon>Tracheophyta</taxon>
        <taxon>Spermatophyta</taxon>
        <taxon>Magnoliopsida</taxon>
        <taxon>eudicotyledons</taxon>
        <taxon>Gunneridae</taxon>
        <taxon>Pentapetalae</taxon>
        <taxon>asterids</taxon>
        <taxon>lamiids</taxon>
        <taxon>Lamiales</taxon>
        <taxon>Pedaliaceae</taxon>
        <taxon>Sesamum</taxon>
    </lineage>
</organism>
<feature type="compositionally biased region" description="Polar residues" evidence="1">
    <location>
        <begin position="28"/>
        <end position="47"/>
    </location>
</feature>
<reference evidence="4" key="2">
    <citation type="journal article" date="2024" name="Plant">
        <title>Genomic evolution and insights into agronomic trait innovations of Sesamum species.</title>
        <authorList>
            <person name="Miao H."/>
            <person name="Wang L."/>
            <person name="Qu L."/>
            <person name="Liu H."/>
            <person name="Sun Y."/>
            <person name="Le M."/>
            <person name="Wang Q."/>
            <person name="Wei S."/>
            <person name="Zheng Y."/>
            <person name="Lin W."/>
            <person name="Duan Y."/>
            <person name="Cao H."/>
            <person name="Xiong S."/>
            <person name="Wang X."/>
            <person name="Wei L."/>
            <person name="Li C."/>
            <person name="Ma Q."/>
            <person name="Ju M."/>
            <person name="Zhao R."/>
            <person name="Li G."/>
            <person name="Mu C."/>
            <person name="Tian Q."/>
            <person name="Mei H."/>
            <person name="Zhang T."/>
            <person name="Gao T."/>
            <person name="Zhang H."/>
        </authorList>
    </citation>
    <scope>NUCLEOTIDE SEQUENCE</scope>
    <source>
        <strain evidence="4">KEN8</strain>
    </source>
</reference>
<feature type="region of interest" description="Disordered" evidence="1">
    <location>
        <begin position="1"/>
        <end position="58"/>
    </location>
</feature>
<feature type="domain" description="DUF4283" evidence="3">
    <location>
        <begin position="93"/>
        <end position="170"/>
    </location>
</feature>
<evidence type="ECO:0000256" key="1">
    <source>
        <dbReference type="SAM" id="MobiDB-lite"/>
    </source>
</evidence>
<reference evidence="4" key="1">
    <citation type="submission" date="2020-06" db="EMBL/GenBank/DDBJ databases">
        <authorList>
            <person name="Li T."/>
            <person name="Hu X."/>
            <person name="Zhang T."/>
            <person name="Song X."/>
            <person name="Zhang H."/>
            <person name="Dai N."/>
            <person name="Sheng W."/>
            <person name="Hou X."/>
            <person name="Wei L."/>
        </authorList>
    </citation>
    <scope>NUCLEOTIDE SEQUENCE</scope>
    <source>
        <strain evidence="4">KEN8</strain>
        <tissue evidence="4">Leaf</tissue>
    </source>
</reference>
<dbReference type="Gene3D" id="3.60.10.10">
    <property type="entry name" value="Endonuclease/exonuclease/phosphatase"/>
    <property type="match status" value="1"/>
</dbReference>
<comment type="caution">
    <text evidence="4">The sequence shown here is derived from an EMBL/GenBank/DDBJ whole genome shotgun (WGS) entry which is preliminary data.</text>
</comment>
<dbReference type="PANTHER" id="PTHR31286:SF180">
    <property type="entry name" value="OS10G0362600 PROTEIN"/>
    <property type="match status" value="1"/>
</dbReference>
<dbReference type="GO" id="GO:0003824">
    <property type="term" value="F:catalytic activity"/>
    <property type="evidence" value="ECO:0007669"/>
    <property type="project" value="InterPro"/>
</dbReference>
<dbReference type="InterPro" id="IPR025558">
    <property type="entry name" value="DUF4283"/>
</dbReference>
<protein>
    <recommendedName>
        <fullName evidence="5">DUF4283 domain-containing protein</fullName>
    </recommendedName>
</protein>